<name>A0A6A1W2E9_9ROSI</name>
<dbReference type="GO" id="GO:0006952">
    <property type="term" value="P:defense response"/>
    <property type="evidence" value="ECO:0007669"/>
    <property type="project" value="InterPro"/>
</dbReference>
<evidence type="ECO:0000313" key="1">
    <source>
        <dbReference type="EMBL" id="KAB1219429.1"/>
    </source>
</evidence>
<proteinExistence type="predicted"/>
<organism evidence="1 2">
    <name type="scientific">Morella rubra</name>
    <name type="common">Chinese bayberry</name>
    <dbReference type="NCBI Taxonomy" id="262757"/>
    <lineage>
        <taxon>Eukaryota</taxon>
        <taxon>Viridiplantae</taxon>
        <taxon>Streptophyta</taxon>
        <taxon>Embryophyta</taxon>
        <taxon>Tracheophyta</taxon>
        <taxon>Spermatophyta</taxon>
        <taxon>Magnoliopsida</taxon>
        <taxon>eudicotyledons</taxon>
        <taxon>Gunneridae</taxon>
        <taxon>Pentapetalae</taxon>
        <taxon>rosids</taxon>
        <taxon>fabids</taxon>
        <taxon>Fagales</taxon>
        <taxon>Myricaceae</taxon>
        <taxon>Morella</taxon>
    </lineage>
</organism>
<gene>
    <name evidence="1" type="ORF">CJ030_MR3G001088</name>
</gene>
<protein>
    <submittedName>
        <fullName evidence="1">Uncharacterized protein</fullName>
    </submittedName>
</protein>
<dbReference type="EMBL" id="RXIC02000021">
    <property type="protein sequence ID" value="KAB1219429.1"/>
    <property type="molecule type" value="Genomic_DNA"/>
</dbReference>
<dbReference type="PANTHER" id="PTHR37245:SF4">
    <property type="entry name" value="PAMP-INDUCED SECRETED PEPTIDE 1"/>
    <property type="match status" value="1"/>
</dbReference>
<dbReference type="PANTHER" id="PTHR37245">
    <property type="entry name" value="PAMP-INDUCED SECRETED PEPTIDE 1"/>
    <property type="match status" value="1"/>
</dbReference>
<keyword evidence="2" id="KW-1185">Reference proteome</keyword>
<reference evidence="1 2" key="1">
    <citation type="journal article" date="2019" name="Plant Biotechnol. J.">
        <title>The red bayberry genome and genetic basis of sex determination.</title>
        <authorList>
            <person name="Jia H.M."/>
            <person name="Jia H.J."/>
            <person name="Cai Q.L."/>
            <person name="Wang Y."/>
            <person name="Zhao H.B."/>
            <person name="Yang W.F."/>
            <person name="Wang G.Y."/>
            <person name="Li Y.H."/>
            <person name="Zhan D.L."/>
            <person name="Shen Y.T."/>
            <person name="Niu Q.F."/>
            <person name="Chang L."/>
            <person name="Qiu J."/>
            <person name="Zhao L."/>
            <person name="Xie H.B."/>
            <person name="Fu W.Y."/>
            <person name="Jin J."/>
            <person name="Li X.W."/>
            <person name="Jiao Y."/>
            <person name="Zhou C.C."/>
            <person name="Tu T."/>
            <person name="Chai C.Y."/>
            <person name="Gao J.L."/>
            <person name="Fan L.J."/>
            <person name="van de Weg E."/>
            <person name="Wang J.Y."/>
            <person name="Gao Z.S."/>
        </authorList>
    </citation>
    <scope>NUCLEOTIDE SEQUENCE [LARGE SCALE GENOMIC DNA]</scope>
    <source>
        <tissue evidence="1">Leaves</tissue>
    </source>
</reference>
<dbReference type="Proteomes" id="UP000516437">
    <property type="component" value="Chromosome 3"/>
</dbReference>
<comment type="caution">
    <text evidence="1">The sequence shown here is derived from an EMBL/GenBank/DDBJ whole genome shotgun (WGS) entry which is preliminary data.</text>
</comment>
<evidence type="ECO:0000313" key="2">
    <source>
        <dbReference type="Proteomes" id="UP000516437"/>
    </source>
</evidence>
<accession>A0A6A1W2E9</accession>
<sequence>MWMTLSKPPLFRKTRAKLWHYKYPSSTHPLPFTFTSTWYVPVKAYIHCSNLGVCEDEFQKASTLLIIFFISVAILSHVGIEATRVLSQDFAGSNHVEKYSSIYKEAKHTIAYWLERLPSGPSPRGAGH</sequence>
<dbReference type="InterPro" id="IPR040273">
    <property type="entry name" value="PIP1"/>
</dbReference>
<dbReference type="OrthoDB" id="1872350at2759"/>
<dbReference type="AlphaFoldDB" id="A0A6A1W2E9"/>